<dbReference type="Gene3D" id="3.60.20.10">
    <property type="entry name" value="Glutamine Phosphoribosylpyrophosphate, subunit 1, domain 1"/>
    <property type="match status" value="1"/>
</dbReference>
<accession>A0A9W4I8E9</accession>
<dbReference type="InterPro" id="IPR029055">
    <property type="entry name" value="Ntn_hydrolases_N"/>
</dbReference>
<dbReference type="AlphaFoldDB" id="A0A9W4I8E9"/>
<reference evidence="3" key="1">
    <citation type="submission" date="2021-07" db="EMBL/GenBank/DDBJ databases">
        <authorList>
            <person name="Branca A.L. A."/>
        </authorList>
    </citation>
    <scope>NUCLEOTIDE SEQUENCE</scope>
</reference>
<dbReference type="GO" id="GO:0051603">
    <property type="term" value="P:proteolysis involved in protein catabolic process"/>
    <property type="evidence" value="ECO:0007669"/>
    <property type="project" value="InterPro"/>
</dbReference>
<evidence type="ECO:0000256" key="2">
    <source>
        <dbReference type="SAM" id="MobiDB-lite"/>
    </source>
</evidence>
<evidence type="ECO:0008006" key="5">
    <source>
        <dbReference type="Google" id="ProtNLM"/>
    </source>
</evidence>
<dbReference type="SUPFAM" id="SSF56235">
    <property type="entry name" value="N-terminal nucleophile aminohydrolases (Ntn hydrolases)"/>
    <property type="match status" value="1"/>
</dbReference>
<dbReference type="Proteomes" id="UP001153461">
    <property type="component" value="Unassembled WGS sequence"/>
</dbReference>
<dbReference type="InterPro" id="IPR023333">
    <property type="entry name" value="Proteasome_suB-type"/>
</dbReference>
<name>A0A9W4I8E9_PENNA</name>
<dbReference type="GO" id="GO:0005737">
    <property type="term" value="C:cytoplasm"/>
    <property type="evidence" value="ECO:0007669"/>
    <property type="project" value="TreeGrafter"/>
</dbReference>
<dbReference type="PANTHER" id="PTHR32194">
    <property type="entry name" value="METALLOPROTEASE TLDD"/>
    <property type="match status" value="1"/>
</dbReference>
<proteinExistence type="predicted"/>
<dbReference type="PROSITE" id="PS51476">
    <property type="entry name" value="PROTEASOME_BETA_2"/>
    <property type="match status" value="1"/>
</dbReference>
<protein>
    <recommendedName>
        <fullName evidence="5">Proteasome endopeptidase complex</fullName>
    </recommendedName>
</protein>
<evidence type="ECO:0000256" key="1">
    <source>
        <dbReference type="ARBA" id="ARBA00023145"/>
    </source>
</evidence>
<dbReference type="CDD" id="cd03761">
    <property type="entry name" value="proteasome_beta_type_5"/>
    <property type="match status" value="1"/>
</dbReference>
<keyword evidence="1" id="KW-0865">Zymogen</keyword>
<evidence type="ECO:0000313" key="3">
    <source>
        <dbReference type="EMBL" id="CAG8237298.1"/>
    </source>
</evidence>
<dbReference type="InterPro" id="IPR001353">
    <property type="entry name" value="Proteasome_sua/b"/>
</dbReference>
<dbReference type="GO" id="GO:0005839">
    <property type="term" value="C:proteasome core complex"/>
    <property type="evidence" value="ECO:0007669"/>
    <property type="project" value="InterPro"/>
</dbReference>
<feature type="region of interest" description="Disordered" evidence="2">
    <location>
        <begin position="1"/>
        <end position="25"/>
    </location>
</feature>
<feature type="compositionally biased region" description="Polar residues" evidence="2">
    <location>
        <begin position="16"/>
        <end position="25"/>
    </location>
</feature>
<dbReference type="OrthoDB" id="37597at2759"/>
<gene>
    <name evidence="3" type="ORF">PNAL_LOCUS8397</name>
</gene>
<dbReference type="EMBL" id="CAJVNV010000555">
    <property type="protein sequence ID" value="CAG8237298.1"/>
    <property type="molecule type" value="Genomic_DNA"/>
</dbReference>
<comment type="caution">
    <text evidence="3">The sequence shown here is derived from an EMBL/GenBank/DDBJ whole genome shotgun (WGS) entry which is preliminary data.</text>
</comment>
<organism evidence="3 4">
    <name type="scientific">Penicillium nalgiovense</name>
    <dbReference type="NCBI Taxonomy" id="60175"/>
    <lineage>
        <taxon>Eukaryota</taxon>
        <taxon>Fungi</taxon>
        <taxon>Dikarya</taxon>
        <taxon>Ascomycota</taxon>
        <taxon>Pezizomycotina</taxon>
        <taxon>Eurotiomycetes</taxon>
        <taxon>Eurotiomycetidae</taxon>
        <taxon>Eurotiales</taxon>
        <taxon>Aspergillaceae</taxon>
        <taxon>Penicillium</taxon>
    </lineage>
</organism>
<sequence length="318" mass="35154">MDKLVAQYSRPPHQNEMYSEQEQQDLTASVPPLSLKFSLPPVDNRSAFLRAMTDDHSNPSCPIKLAHGTTTLAFRFQGGIIVCTDSRATAGNWIASQTVKKVIPVSRLSRGEDKKTNEPTPGLLGTMAGGAADCQYWLRYLSQQCTLHGKPARFLIFAGSGRTLLMNFCLEIRHKRRITVAAASKILANLTYAYKGYGLSMGTMLAGMTPQEGPALYYIDSDGTRLPGNLFCVGSGQTFAYGVLDAEYKFELTEEEALNLGRRAILAAMHRDAYSGGFINLYHVKEEGWVHHGFDDMNPIFWDTKLHKGEFSNVTSAL</sequence>
<evidence type="ECO:0000313" key="4">
    <source>
        <dbReference type="Proteomes" id="UP001153461"/>
    </source>
</evidence>
<dbReference type="PANTHER" id="PTHR32194:SF3">
    <property type="entry name" value="PROTEASOME SUBUNIT BETA"/>
    <property type="match status" value="1"/>
</dbReference>
<dbReference type="Pfam" id="PF00227">
    <property type="entry name" value="Proteasome"/>
    <property type="match status" value="2"/>
</dbReference>